<dbReference type="PROSITE" id="PS50137">
    <property type="entry name" value="DS_RBD"/>
    <property type="match status" value="1"/>
</dbReference>
<feature type="non-terminal residue" evidence="4">
    <location>
        <position position="1"/>
    </location>
</feature>
<evidence type="ECO:0000256" key="2">
    <source>
        <dbReference type="SAM" id="MobiDB-lite"/>
    </source>
</evidence>
<dbReference type="SMART" id="SM00358">
    <property type="entry name" value="DSRM"/>
    <property type="match status" value="1"/>
</dbReference>
<feature type="region of interest" description="Disordered" evidence="2">
    <location>
        <begin position="371"/>
        <end position="392"/>
    </location>
</feature>
<evidence type="ECO:0000313" key="4">
    <source>
        <dbReference type="EMBL" id="JAT26213.1"/>
    </source>
</evidence>
<feature type="compositionally biased region" description="Polar residues" evidence="2">
    <location>
        <begin position="664"/>
        <end position="677"/>
    </location>
</feature>
<accession>A0A1B6LR95</accession>
<gene>
    <name evidence="4" type="ORF">g.15045</name>
</gene>
<protein>
    <recommendedName>
        <fullName evidence="3">DRBM domain-containing protein</fullName>
    </recommendedName>
</protein>
<sequence length="677" mass="78229">CVPNVLLQHSSHIIIIFISNFASGAMGETSDDSSLSAELMEEDKVLIMKLVVNEIFSLSEFNLDSQTGEENGGTCLYTDNQSETILDTESNGIENTDLDLSNLDSDSIKLTRETREKIIKRLIKDFFQNKMKFDLTKECAEEKEPEITLNTDEEEKLLLIIDSKLSNQTKISPNHTSINTLGKTQNETKKLSSKFEEIASTPLPKKVPDVNSLKTHEMSVEATVIKLESENPPASCGLEIVAPKVVDKYEIGLSCQEEAEIKELIQSIENEFIKDENNSEQKSRVKINEVNSSFNIIHSKKHDNFSAKYQEQQPHETSDGMKYFQILDYNSNKLDNNNLINNTQEVKVTDLFTTDGDISDNKLTNKIKNESYDSQESVEEEEEHTYTPHRSKARNHYKNEAGQSRHILPMNDKKSPFFINRNLVPVSIYQQGLMFSKWNPTQIVYEICSRCFWPQPEFVQITYIVFHGFLFGVKVQDIQFLPKKWGQTKKAAKHQAATEFLNFIGFKFTYESSQTFNLASVNVINGDNITEGKYIHFDNDSSCRIRKRKHSSSPEIRKCRRRSPSHESTSIRHHLKNAFKSLDDNYYPEKKRSLRYNSEYKINANCGPRKYESHGLESSTKYGCSCYLHRDYDCKNYKSYNHNYRRDKEPKRNYGHQFLKNDRSSISPTRSWNKPYL</sequence>
<dbReference type="SUPFAM" id="SSF54768">
    <property type="entry name" value="dsRNA-binding domain-like"/>
    <property type="match status" value="1"/>
</dbReference>
<dbReference type="EMBL" id="GEBQ01013764">
    <property type="protein sequence ID" value="JAT26213.1"/>
    <property type="molecule type" value="Transcribed_RNA"/>
</dbReference>
<organism evidence="4">
    <name type="scientific">Graphocephala atropunctata</name>
    <dbReference type="NCBI Taxonomy" id="36148"/>
    <lineage>
        <taxon>Eukaryota</taxon>
        <taxon>Metazoa</taxon>
        <taxon>Ecdysozoa</taxon>
        <taxon>Arthropoda</taxon>
        <taxon>Hexapoda</taxon>
        <taxon>Insecta</taxon>
        <taxon>Pterygota</taxon>
        <taxon>Neoptera</taxon>
        <taxon>Paraneoptera</taxon>
        <taxon>Hemiptera</taxon>
        <taxon>Auchenorrhyncha</taxon>
        <taxon>Membracoidea</taxon>
        <taxon>Cicadellidae</taxon>
        <taxon>Cicadellinae</taxon>
        <taxon>Cicadellini</taxon>
        <taxon>Graphocephala</taxon>
    </lineage>
</organism>
<reference evidence="4" key="1">
    <citation type="submission" date="2015-11" db="EMBL/GenBank/DDBJ databases">
        <title>De novo transcriptome assembly of four potential Pierce s Disease insect vectors from Arizona vineyards.</title>
        <authorList>
            <person name="Tassone E.E."/>
        </authorList>
    </citation>
    <scope>NUCLEOTIDE SEQUENCE</scope>
</reference>
<dbReference type="GO" id="GO:0003723">
    <property type="term" value="F:RNA binding"/>
    <property type="evidence" value="ECO:0007669"/>
    <property type="project" value="UniProtKB-UniRule"/>
</dbReference>
<dbReference type="Gene3D" id="3.30.160.20">
    <property type="match status" value="1"/>
</dbReference>
<proteinExistence type="predicted"/>
<evidence type="ECO:0000256" key="1">
    <source>
        <dbReference type="PROSITE-ProRule" id="PRU00266"/>
    </source>
</evidence>
<evidence type="ECO:0000259" key="3">
    <source>
        <dbReference type="PROSITE" id="PS50137"/>
    </source>
</evidence>
<dbReference type="InterPro" id="IPR014720">
    <property type="entry name" value="dsRBD_dom"/>
</dbReference>
<dbReference type="GO" id="GO:0010468">
    <property type="term" value="P:regulation of gene expression"/>
    <property type="evidence" value="ECO:0007669"/>
    <property type="project" value="UniProtKB-ARBA"/>
</dbReference>
<name>A0A1B6LR95_9HEMI</name>
<dbReference type="AlphaFoldDB" id="A0A1B6LR95"/>
<keyword evidence="1" id="KW-0694">RNA-binding</keyword>
<feature type="domain" description="DRBM" evidence="3">
    <location>
        <begin position="469"/>
        <end position="506"/>
    </location>
</feature>
<feature type="region of interest" description="Disordered" evidence="2">
    <location>
        <begin position="645"/>
        <end position="677"/>
    </location>
</feature>